<feature type="transmembrane region" description="Helical" evidence="8">
    <location>
        <begin position="465"/>
        <end position="485"/>
    </location>
</feature>
<sequence>MACIGVFVAYLPVTTVSVSLPAIQRDLHASTSQLSWVSDAFVLPMAALILTAGVVGDVHGRKKVFQAGLLFSAAGAAVAMSAQSVQVLWAGQALAGTGAAALLPTTLALISHAVPNPHERAKFVGLWAAALSLALAVGPLMAGVILQHTAWHWIYLPAIPVALLTMAVAVPLVADSRAPGSRKLDWPGQFTAALTIVALVYGVIEGGAQSFSEPEVVVALALAAVGALAFVLAERRSPSPMLDLTLFRSAAFSATTLIAMISFLGLIGFFFVLSLYFGMVQRLDTLDAGYRMLMVTAVSLLLGVVVGPLMRRIPARALITTGLLATTAALLSLTALDAHTAFGPLAWRLALLGLGMGLVITPMTATAVASVPHHLAGMAAAGNNAFRQVGGALGPAVLGTLLTTKAADALPGHLADAGVNGATAHQVTAAVDTAGLGAVSRLDLGADTGRALGALSESFLDGLQLCLIVAASLALVAAVVGAVLLRKPKPVSEPGAEREPAPERASGSAPEPASGGALTSRSAPGSGSAPEPAAATGPGVTGRVSDGTGNAMAGATLTLISLAGRQVGRAVAHDAGRYRLTAPGAGSYVLIAAADGHQPQAATLVLGEEPLPHDVVLSGGSGLAGTVATADDRLPVEGATVVVTDIRGDVLATGMTDMTGAFGFGHLPAGDLTIAVNAPGHRPAALPVTSGAPTTGLEILLRPGARLQGVVRAGDGRNPVADARVTLVDAAGNVVGTAITGTDGAYAFTDLDAGDYSLIASGYAPVATTVTVDGRSPNDVHPQLAHQDS</sequence>
<keyword evidence="4 8" id="KW-1133">Transmembrane helix</keyword>
<feature type="transmembrane region" description="Helical" evidence="8">
    <location>
        <begin position="216"/>
        <end position="233"/>
    </location>
</feature>
<feature type="transmembrane region" description="Helical" evidence="8">
    <location>
        <begin position="67"/>
        <end position="89"/>
    </location>
</feature>
<feature type="transmembrane region" description="Helical" evidence="8">
    <location>
        <begin position="186"/>
        <end position="204"/>
    </location>
</feature>
<evidence type="ECO:0000313" key="10">
    <source>
        <dbReference type="EMBL" id="WTW26876.1"/>
    </source>
</evidence>
<keyword evidence="3 8" id="KW-0812">Transmembrane</keyword>
<feature type="transmembrane region" description="Helical" evidence="8">
    <location>
        <begin position="95"/>
        <end position="114"/>
    </location>
</feature>
<feature type="region of interest" description="Disordered" evidence="7">
    <location>
        <begin position="490"/>
        <end position="547"/>
    </location>
</feature>
<dbReference type="PROSITE" id="PS50850">
    <property type="entry name" value="MFS"/>
    <property type="match status" value="1"/>
</dbReference>
<evidence type="ECO:0000256" key="1">
    <source>
        <dbReference type="ARBA" id="ARBA00004651"/>
    </source>
</evidence>
<dbReference type="PANTHER" id="PTHR42718:SF9">
    <property type="entry name" value="MAJOR FACILITATOR SUPERFAMILY MULTIDRUG TRANSPORTER MFSC"/>
    <property type="match status" value="1"/>
</dbReference>
<evidence type="ECO:0000313" key="11">
    <source>
        <dbReference type="Proteomes" id="UP001621512"/>
    </source>
</evidence>
<dbReference type="Gene3D" id="2.60.40.1120">
    <property type="entry name" value="Carboxypeptidase-like, regulatory domain"/>
    <property type="match status" value="2"/>
</dbReference>
<dbReference type="InterPro" id="IPR008969">
    <property type="entry name" value="CarboxyPept-like_regulatory"/>
</dbReference>
<evidence type="ECO:0000256" key="8">
    <source>
        <dbReference type="SAM" id="Phobius"/>
    </source>
</evidence>
<feature type="transmembrane region" description="Helical" evidence="8">
    <location>
        <begin position="126"/>
        <end position="146"/>
    </location>
</feature>
<feature type="transmembrane region" description="Helical" evidence="8">
    <location>
        <begin position="35"/>
        <end position="55"/>
    </location>
</feature>
<keyword evidence="11" id="KW-1185">Reference proteome</keyword>
<keyword evidence="2" id="KW-0813">Transport</keyword>
<feature type="transmembrane region" description="Helical" evidence="8">
    <location>
        <begin position="254"/>
        <end position="277"/>
    </location>
</feature>
<feature type="transmembrane region" description="Helical" evidence="8">
    <location>
        <begin position="152"/>
        <end position="174"/>
    </location>
</feature>
<dbReference type="Gene3D" id="1.20.1250.20">
    <property type="entry name" value="MFS general substrate transporter like domains"/>
    <property type="match status" value="1"/>
</dbReference>
<dbReference type="Gene3D" id="1.20.1720.10">
    <property type="entry name" value="Multidrug resistance protein D"/>
    <property type="match status" value="1"/>
</dbReference>
<evidence type="ECO:0000256" key="3">
    <source>
        <dbReference type="ARBA" id="ARBA00022692"/>
    </source>
</evidence>
<keyword evidence="6" id="KW-0046">Antibiotic resistance</keyword>
<dbReference type="CDD" id="cd17321">
    <property type="entry name" value="MFS_MMR_MDR_like"/>
    <property type="match status" value="1"/>
</dbReference>
<gene>
    <name evidence="10" type="ORF">OHU35_12785</name>
</gene>
<dbReference type="Pfam" id="PF07690">
    <property type="entry name" value="MFS_1"/>
    <property type="match status" value="1"/>
</dbReference>
<feature type="transmembrane region" description="Helical" evidence="8">
    <location>
        <begin position="317"/>
        <end position="335"/>
    </location>
</feature>
<dbReference type="SUPFAM" id="SSF103473">
    <property type="entry name" value="MFS general substrate transporter"/>
    <property type="match status" value="1"/>
</dbReference>
<evidence type="ECO:0000259" key="9">
    <source>
        <dbReference type="PROSITE" id="PS50850"/>
    </source>
</evidence>
<dbReference type="SUPFAM" id="SSF49478">
    <property type="entry name" value="Cna protein B-type domain"/>
    <property type="match status" value="1"/>
</dbReference>
<dbReference type="Proteomes" id="UP001621512">
    <property type="component" value="Chromosome"/>
</dbReference>
<evidence type="ECO:0000256" key="7">
    <source>
        <dbReference type="SAM" id="MobiDB-lite"/>
    </source>
</evidence>
<feature type="compositionally biased region" description="Low complexity" evidence="7">
    <location>
        <begin position="520"/>
        <end position="544"/>
    </location>
</feature>
<dbReference type="InterPro" id="IPR036259">
    <property type="entry name" value="MFS_trans_sf"/>
</dbReference>
<evidence type="ECO:0000256" key="4">
    <source>
        <dbReference type="ARBA" id="ARBA00022989"/>
    </source>
</evidence>
<dbReference type="SUPFAM" id="SSF49464">
    <property type="entry name" value="Carboxypeptidase regulatory domain-like"/>
    <property type="match status" value="2"/>
</dbReference>
<evidence type="ECO:0000256" key="2">
    <source>
        <dbReference type="ARBA" id="ARBA00022448"/>
    </source>
</evidence>
<proteinExistence type="predicted"/>
<dbReference type="Gene3D" id="2.60.40.10">
    <property type="entry name" value="Immunoglobulins"/>
    <property type="match status" value="1"/>
</dbReference>
<reference evidence="10 11" key="1">
    <citation type="submission" date="2022-10" db="EMBL/GenBank/DDBJ databases">
        <title>The complete genomes of actinobacterial strains from the NBC collection.</title>
        <authorList>
            <person name="Joergensen T.S."/>
            <person name="Alvarez Arevalo M."/>
            <person name="Sterndorff E.B."/>
            <person name="Faurdal D."/>
            <person name="Vuksanovic O."/>
            <person name="Mourched A.-S."/>
            <person name="Charusanti P."/>
            <person name="Shaw S."/>
            <person name="Blin K."/>
            <person name="Weber T."/>
        </authorList>
    </citation>
    <scope>NUCLEOTIDE SEQUENCE [LARGE SCALE GENOMIC DNA]</scope>
    <source>
        <strain evidence="10 11">NBC_00017</strain>
    </source>
</reference>
<dbReference type="Pfam" id="PF13620">
    <property type="entry name" value="CarboxypepD_reg"/>
    <property type="match status" value="3"/>
</dbReference>
<protein>
    <submittedName>
        <fullName evidence="10">MFS transporter</fullName>
    </submittedName>
</protein>
<feature type="transmembrane region" description="Helical" evidence="8">
    <location>
        <begin position="289"/>
        <end position="310"/>
    </location>
</feature>
<evidence type="ECO:0000256" key="5">
    <source>
        <dbReference type="ARBA" id="ARBA00023136"/>
    </source>
</evidence>
<comment type="subcellular location">
    <subcellularLocation>
        <location evidence="1">Cell membrane</location>
        <topology evidence="1">Multi-pass membrane protein</topology>
    </subcellularLocation>
</comment>
<dbReference type="PANTHER" id="PTHR42718">
    <property type="entry name" value="MAJOR FACILITATOR SUPERFAMILY MULTIDRUG TRANSPORTER MFSC"/>
    <property type="match status" value="1"/>
</dbReference>
<organism evidence="10 11">
    <name type="scientific">Streptomyces purpurascens</name>
    <dbReference type="NCBI Taxonomy" id="1924"/>
    <lineage>
        <taxon>Bacteria</taxon>
        <taxon>Bacillati</taxon>
        <taxon>Actinomycetota</taxon>
        <taxon>Actinomycetes</taxon>
        <taxon>Kitasatosporales</taxon>
        <taxon>Streptomycetaceae</taxon>
        <taxon>Streptomyces</taxon>
    </lineage>
</organism>
<name>A0ABZ1MG36_STREF</name>
<dbReference type="InterPro" id="IPR020846">
    <property type="entry name" value="MFS_dom"/>
</dbReference>
<dbReference type="InterPro" id="IPR011701">
    <property type="entry name" value="MFS"/>
</dbReference>
<evidence type="ECO:0000256" key="6">
    <source>
        <dbReference type="ARBA" id="ARBA00023251"/>
    </source>
</evidence>
<accession>A0ABZ1MG36</accession>
<dbReference type="EMBL" id="CP108341">
    <property type="protein sequence ID" value="WTW26876.1"/>
    <property type="molecule type" value="Genomic_DNA"/>
</dbReference>
<dbReference type="InterPro" id="IPR013783">
    <property type="entry name" value="Ig-like_fold"/>
</dbReference>
<keyword evidence="5 8" id="KW-0472">Membrane</keyword>
<feature type="domain" description="Major facilitator superfamily (MFS) profile" evidence="9">
    <location>
        <begin position="1"/>
        <end position="489"/>
    </location>
</feature>
<feature type="transmembrane region" description="Helical" evidence="8">
    <location>
        <begin position="347"/>
        <end position="369"/>
    </location>
</feature>